<evidence type="ECO:0000313" key="2">
    <source>
        <dbReference type="EMBL" id="CEM41863.1"/>
    </source>
</evidence>
<organism evidence="2">
    <name type="scientific">Chromera velia CCMP2878</name>
    <dbReference type="NCBI Taxonomy" id="1169474"/>
    <lineage>
        <taxon>Eukaryota</taxon>
        <taxon>Sar</taxon>
        <taxon>Alveolata</taxon>
        <taxon>Colpodellida</taxon>
        <taxon>Chromeraceae</taxon>
        <taxon>Chromera</taxon>
    </lineage>
</organism>
<feature type="region of interest" description="Disordered" evidence="1">
    <location>
        <begin position="1"/>
        <end position="56"/>
    </location>
</feature>
<proteinExistence type="predicted"/>
<protein>
    <submittedName>
        <fullName evidence="2">Uncharacterized protein</fullName>
    </submittedName>
</protein>
<accession>A0A0G4HDB5</accession>
<gene>
    <name evidence="2" type="ORF">Cvel_6378</name>
</gene>
<sequence>MTKEELITYARSLEEKVATGDGGKKRKSPASASAKAAPPSPASNKKAKKGPTPQEIKSFCGKVKTEAVREIKKATHNFSSKPYTSFSIGMEESNSKEIFKSFGFTPVKNKLMLDPDDVEKMFGIDKIENVKSNQKVWMIVGRPPPKFHAVVIQCEVKIEKLQCKFKFRTQLPEHY</sequence>
<evidence type="ECO:0000256" key="1">
    <source>
        <dbReference type="SAM" id="MobiDB-lite"/>
    </source>
</evidence>
<reference evidence="2" key="1">
    <citation type="submission" date="2014-11" db="EMBL/GenBank/DDBJ databases">
        <authorList>
            <person name="Otto D Thomas"/>
            <person name="Naeem Raeece"/>
        </authorList>
    </citation>
    <scope>NUCLEOTIDE SEQUENCE</scope>
</reference>
<dbReference type="AlphaFoldDB" id="A0A0G4HDB5"/>
<name>A0A0G4HDB5_9ALVE</name>
<feature type="compositionally biased region" description="Basic and acidic residues" evidence="1">
    <location>
        <begin position="1"/>
        <end position="18"/>
    </location>
</feature>
<dbReference type="EMBL" id="CDMZ01002322">
    <property type="protein sequence ID" value="CEM41863.1"/>
    <property type="molecule type" value="Genomic_DNA"/>
</dbReference>
<dbReference type="VEuPathDB" id="CryptoDB:Cvel_6378"/>